<accession>A0A7U4P8U8</accession>
<organism evidence="1 2">
    <name type="scientific">Burkholderia humptydooensis</name>
    <dbReference type="NCBI Taxonomy" id="430531"/>
    <lineage>
        <taxon>Bacteria</taxon>
        <taxon>Pseudomonadati</taxon>
        <taxon>Pseudomonadota</taxon>
        <taxon>Betaproteobacteria</taxon>
        <taxon>Burkholderiales</taxon>
        <taxon>Burkholderiaceae</taxon>
        <taxon>Burkholderia</taxon>
        <taxon>pseudomallei group</taxon>
    </lineage>
</organism>
<dbReference type="Proteomes" id="UP000594943">
    <property type="component" value="Chromosome 2"/>
</dbReference>
<protein>
    <submittedName>
        <fullName evidence="1">Uncharacterized protein</fullName>
    </submittedName>
</protein>
<sequence length="127" mass="14278">MSTDITYTESAISSSPSTFSANFAYDSDWRPADNTINTSLIFKHNLKCIPYPVCLFFSPDQEKVYPLIWSYYGPTSGNPASIRIDETKVTLSISSGIPLHGFFEPQTGGWTYWRSGFFRVAIPSQSR</sequence>
<proteinExistence type="predicted"/>
<evidence type="ECO:0000313" key="1">
    <source>
        <dbReference type="EMBL" id="QPS46559.1"/>
    </source>
</evidence>
<dbReference type="AlphaFoldDB" id="A0A7U4P8U8"/>
<dbReference type="EMBL" id="CP065687">
    <property type="protein sequence ID" value="QPS46559.1"/>
    <property type="molecule type" value="Genomic_DNA"/>
</dbReference>
<name>A0A7U4P8U8_9BURK</name>
<accession>A0A7T2U6L0</accession>
<reference evidence="1 2" key="1">
    <citation type="submission" date="2020-12" db="EMBL/GenBank/DDBJ databases">
        <title>FDA dAtabase for Regulatory Grade micrObial Sequences (FDA-ARGOS): Supporting development and validation of Infectious Disease Dx tests.</title>
        <authorList>
            <person name="Nelson B."/>
            <person name="Plummer A."/>
            <person name="Tallon L."/>
            <person name="Sadzewicz L."/>
            <person name="Zhao X."/>
            <person name="Boylan J."/>
            <person name="Ott S."/>
            <person name="Bowen H."/>
            <person name="Vavikolanu K."/>
            <person name="Mehta A."/>
            <person name="Aluvathingal J."/>
            <person name="Nadendla S."/>
            <person name="Myers T."/>
            <person name="Yan Y."/>
            <person name="Sichtig H."/>
        </authorList>
    </citation>
    <scope>NUCLEOTIDE SEQUENCE [LARGE SCALE GENOMIC DNA]</scope>
    <source>
        <strain evidence="1 2">FDAARGOS_899</strain>
    </source>
</reference>
<gene>
    <name evidence="1" type="ORF">I6G56_31380</name>
</gene>
<evidence type="ECO:0000313" key="2">
    <source>
        <dbReference type="Proteomes" id="UP000594943"/>
    </source>
</evidence>
<dbReference type="KEGG" id="bhg:I6G56_31380"/>
<dbReference type="RefSeq" id="WP_006028513.1">
    <property type="nucleotide sequence ID" value="NZ_CM003627.1"/>
</dbReference>